<dbReference type="Proteomes" id="UP000215005">
    <property type="component" value="Chromosome"/>
</dbReference>
<evidence type="ECO:0000313" key="2">
    <source>
        <dbReference type="Proteomes" id="UP000215005"/>
    </source>
</evidence>
<organism evidence="1 2">
    <name type="scientific">Nocardiopsis gilva YIM 90087</name>
    <dbReference type="NCBI Taxonomy" id="1235441"/>
    <lineage>
        <taxon>Bacteria</taxon>
        <taxon>Bacillati</taxon>
        <taxon>Actinomycetota</taxon>
        <taxon>Actinomycetes</taxon>
        <taxon>Streptosporangiales</taxon>
        <taxon>Nocardiopsidaceae</taxon>
        <taxon>Nocardiopsis</taxon>
    </lineage>
</organism>
<dbReference type="AlphaFoldDB" id="A0A223S0C3"/>
<name>A0A223S0C3_9ACTN</name>
<dbReference type="EMBL" id="CP022753">
    <property type="protein sequence ID" value="ASU81547.1"/>
    <property type="molecule type" value="Genomic_DNA"/>
</dbReference>
<dbReference type="RefSeq" id="WP_017619547.1">
    <property type="nucleotide sequence ID" value="NZ_ANBG01000245.1"/>
</dbReference>
<proteinExistence type="predicted"/>
<reference evidence="1 2" key="1">
    <citation type="submission" date="2017-08" db="EMBL/GenBank/DDBJ databases">
        <title>The complete genome sequence of Nocardiopsis gilva YIM 90087.</title>
        <authorList>
            <person name="Yin M."/>
            <person name="Tang S."/>
        </authorList>
    </citation>
    <scope>NUCLEOTIDE SEQUENCE [LARGE SCALE GENOMIC DNA]</scope>
    <source>
        <strain evidence="1 2">YIM 90087</strain>
    </source>
</reference>
<dbReference type="KEGG" id="ngv:CDO52_00950"/>
<protein>
    <submittedName>
        <fullName evidence="1">Uncharacterized protein</fullName>
    </submittedName>
</protein>
<keyword evidence="2" id="KW-1185">Reference proteome</keyword>
<evidence type="ECO:0000313" key="1">
    <source>
        <dbReference type="EMBL" id="ASU81547.1"/>
    </source>
</evidence>
<accession>A0A223S0C3</accession>
<sequence length="66" mass="7531">MSFIYCSRYTCSERAEVRVTCPATDQEYVLCSGHRAEVRAQLRERLGESVQVHESPLIEDLQEGVV</sequence>
<gene>
    <name evidence="1" type="ORF">CDO52_00950</name>
</gene>